<keyword evidence="7" id="KW-1133">Transmembrane helix</keyword>
<accession>A0AA85J6W2</accession>
<feature type="domain" description="EGF-like" evidence="9">
    <location>
        <begin position="274"/>
        <end position="322"/>
    </location>
</feature>
<dbReference type="PANTHER" id="PTHR24049:SF22">
    <property type="entry name" value="DROSOPHILA CRUMBS HOMOLOG"/>
    <property type="match status" value="1"/>
</dbReference>
<dbReference type="InterPro" id="IPR051022">
    <property type="entry name" value="Notch_Cell-Fate_Det"/>
</dbReference>
<sequence length="374" mass="41633">MYKVINILLILSSLYVQNIRANLTPSSASTSYVNPLTDSTEQRSQTSSSSPSVSPVNTNPIGQCNPPCLNNGTCRLVDGSDKSYCVCTPDFKGVNCKEEFEDALLTCEESTCKYGGMCTGTAKLPRCLCKEHIRGKRCERHDLVYGVDFKVYDNGVEAVWHRDYEDTSSMQYTKNAKNICKLLYLAITRGHHAWLSSSFIDCNLKNYQKNSGVIITVNLVLDIAIDRITNISTNIIEEQIITGLQTVDRNLAELQTISMNELIGGKITGFKVYVIDPCVTGNHDCSMNAKCVSRPEGTYTCVCNAFTIDASLDANYPGRRCLYDGLIIFAFAIVGGLICTFTVLICGCRRTIWRRYRHGPESIDLINMPRSYEI</sequence>
<dbReference type="SUPFAM" id="SSF57196">
    <property type="entry name" value="EGF/Laminin"/>
    <property type="match status" value="2"/>
</dbReference>
<dbReference type="SMART" id="SM00181">
    <property type="entry name" value="EGF"/>
    <property type="match status" value="3"/>
</dbReference>
<feature type="disulfide bond" evidence="5">
    <location>
        <begin position="129"/>
        <end position="138"/>
    </location>
</feature>
<feature type="disulfide bond" evidence="5">
    <location>
        <begin position="64"/>
        <end position="74"/>
    </location>
</feature>
<dbReference type="PANTHER" id="PTHR24049">
    <property type="entry name" value="CRUMBS FAMILY MEMBER"/>
    <property type="match status" value="1"/>
</dbReference>
<dbReference type="GO" id="GO:0045197">
    <property type="term" value="P:establishment or maintenance of epithelial cell apical/basal polarity"/>
    <property type="evidence" value="ECO:0007669"/>
    <property type="project" value="TreeGrafter"/>
</dbReference>
<feature type="disulfide bond" evidence="5">
    <location>
        <begin position="87"/>
        <end position="96"/>
    </location>
</feature>
<dbReference type="GO" id="GO:0005886">
    <property type="term" value="C:plasma membrane"/>
    <property type="evidence" value="ECO:0007669"/>
    <property type="project" value="TreeGrafter"/>
</dbReference>
<feature type="signal peptide" evidence="8">
    <location>
        <begin position="1"/>
        <end position="21"/>
    </location>
</feature>
<dbReference type="InterPro" id="IPR000742">
    <property type="entry name" value="EGF"/>
</dbReference>
<feature type="compositionally biased region" description="Low complexity" evidence="6">
    <location>
        <begin position="42"/>
        <end position="56"/>
    </location>
</feature>
<keyword evidence="4 5" id="KW-1015">Disulfide bond</keyword>
<reference evidence="10" key="1">
    <citation type="submission" date="2022-06" db="EMBL/GenBank/DDBJ databases">
        <authorList>
            <person name="Berger JAMES D."/>
            <person name="Berger JAMES D."/>
        </authorList>
    </citation>
    <scope>NUCLEOTIDE SEQUENCE [LARGE SCALE GENOMIC DNA]</scope>
</reference>
<dbReference type="Gene3D" id="2.10.25.10">
    <property type="entry name" value="Laminin"/>
    <property type="match status" value="2"/>
</dbReference>
<evidence type="ECO:0000256" key="4">
    <source>
        <dbReference type="ARBA" id="ARBA00023157"/>
    </source>
</evidence>
<feature type="disulfide bond" evidence="5">
    <location>
        <begin position="68"/>
        <end position="85"/>
    </location>
</feature>
<keyword evidence="10" id="KW-1185">Reference proteome</keyword>
<keyword evidence="7" id="KW-0812">Transmembrane</keyword>
<evidence type="ECO:0000256" key="8">
    <source>
        <dbReference type="SAM" id="SignalP"/>
    </source>
</evidence>
<feature type="domain" description="EGF-like" evidence="9">
    <location>
        <begin position="103"/>
        <end position="139"/>
    </location>
</feature>
<dbReference type="PROSITE" id="PS50026">
    <property type="entry name" value="EGF_3"/>
    <property type="match status" value="3"/>
</dbReference>
<keyword evidence="3" id="KW-0677">Repeat</keyword>
<keyword evidence="2 8" id="KW-0732">Signal</keyword>
<dbReference type="AlphaFoldDB" id="A0AA85J6W2"/>
<feature type="chain" id="PRO_5041745322" description="EGF-like domain-containing protein" evidence="8">
    <location>
        <begin position="22"/>
        <end position="374"/>
    </location>
</feature>
<evidence type="ECO:0000256" key="3">
    <source>
        <dbReference type="ARBA" id="ARBA00022737"/>
    </source>
</evidence>
<evidence type="ECO:0000256" key="7">
    <source>
        <dbReference type="SAM" id="Phobius"/>
    </source>
</evidence>
<evidence type="ECO:0000259" key="9">
    <source>
        <dbReference type="PROSITE" id="PS50026"/>
    </source>
</evidence>
<evidence type="ECO:0000256" key="1">
    <source>
        <dbReference type="ARBA" id="ARBA00022536"/>
    </source>
</evidence>
<evidence type="ECO:0000313" key="11">
    <source>
        <dbReference type="WBParaSite" id="TREG1_130370.1"/>
    </source>
</evidence>
<name>A0AA85J6W2_TRIRE</name>
<protein>
    <recommendedName>
        <fullName evidence="9">EGF-like domain-containing protein</fullName>
    </recommendedName>
</protein>
<dbReference type="Proteomes" id="UP000050795">
    <property type="component" value="Unassembled WGS sequence"/>
</dbReference>
<evidence type="ECO:0000313" key="10">
    <source>
        <dbReference type="Proteomes" id="UP000050795"/>
    </source>
</evidence>
<evidence type="ECO:0000256" key="6">
    <source>
        <dbReference type="SAM" id="MobiDB-lite"/>
    </source>
</evidence>
<organism evidence="10 11">
    <name type="scientific">Trichobilharzia regenti</name>
    <name type="common">Nasal bird schistosome</name>
    <dbReference type="NCBI Taxonomy" id="157069"/>
    <lineage>
        <taxon>Eukaryota</taxon>
        <taxon>Metazoa</taxon>
        <taxon>Spiralia</taxon>
        <taxon>Lophotrochozoa</taxon>
        <taxon>Platyhelminthes</taxon>
        <taxon>Trematoda</taxon>
        <taxon>Digenea</taxon>
        <taxon>Strigeidida</taxon>
        <taxon>Schistosomatoidea</taxon>
        <taxon>Schistosomatidae</taxon>
        <taxon>Trichobilharzia</taxon>
    </lineage>
</organism>
<dbReference type="WBParaSite" id="TREG1_130370.1">
    <property type="protein sequence ID" value="TREG1_130370.1"/>
    <property type="gene ID" value="TREG1_130370"/>
</dbReference>
<feature type="domain" description="EGF-like" evidence="9">
    <location>
        <begin position="60"/>
        <end position="97"/>
    </location>
</feature>
<keyword evidence="7" id="KW-0472">Membrane</keyword>
<proteinExistence type="predicted"/>
<evidence type="ECO:0000256" key="2">
    <source>
        <dbReference type="ARBA" id="ARBA00022729"/>
    </source>
</evidence>
<feature type="transmembrane region" description="Helical" evidence="7">
    <location>
        <begin position="326"/>
        <end position="348"/>
    </location>
</feature>
<dbReference type="GO" id="GO:0032991">
    <property type="term" value="C:protein-containing complex"/>
    <property type="evidence" value="ECO:0007669"/>
    <property type="project" value="TreeGrafter"/>
</dbReference>
<feature type="compositionally biased region" description="Polar residues" evidence="6">
    <location>
        <begin position="26"/>
        <end position="38"/>
    </location>
</feature>
<dbReference type="GO" id="GO:0007157">
    <property type="term" value="P:heterophilic cell-cell adhesion via plasma membrane cell adhesion molecules"/>
    <property type="evidence" value="ECO:0007669"/>
    <property type="project" value="TreeGrafter"/>
</dbReference>
<dbReference type="PROSITE" id="PS00022">
    <property type="entry name" value="EGF_1"/>
    <property type="match status" value="2"/>
</dbReference>
<keyword evidence="1 5" id="KW-0245">EGF-like domain</keyword>
<comment type="caution">
    <text evidence="5">Lacks conserved residue(s) required for the propagation of feature annotation.</text>
</comment>
<evidence type="ECO:0000256" key="5">
    <source>
        <dbReference type="PROSITE-ProRule" id="PRU00076"/>
    </source>
</evidence>
<feature type="region of interest" description="Disordered" evidence="6">
    <location>
        <begin position="26"/>
        <end position="58"/>
    </location>
</feature>
<reference evidence="11" key="2">
    <citation type="submission" date="2023-11" db="UniProtKB">
        <authorList>
            <consortium name="WormBaseParasite"/>
        </authorList>
    </citation>
    <scope>IDENTIFICATION</scope>
</reference>